<sequence length="421" mass="47471">MYEKIISRAKELGISAEIFSIKLKEYTITKDKYYIPIKIEENGYGIRVIDSNNRMGYLYSKKLDDKILEDALKVAKLGDSDKANVLPSRKPIRKLNGLYKLENAEDKVKEVVSEMNDLEDKLNLTSISVSIIDYEISIINTEGVDVGEKRGLFLIQILANSDNNSPEIYEYNLSRNHDIKLDKLKETIIEKAKILRKREKVDVKGYDVTFTQKALDSIFSSLFPSLFSAKSYFKRITPFKLGELINEDLEIIDNPLDSALPFSRSFDDEGNPSKINNVIENGIVKTFLSNTYWSIKASIDNTSSASRTIDSLIPSYFTLPLIDFSNIVVKHRNSEHEVEDNSVVIDQVQGIDTADLSSGNFSLVASVSWINKKEEKKGLREVIVTGNLKELLKNVVSSSKDIEAYGKVVSGKLRVRGLSLV</sequence>
<accession>A0AAX4L097</accession>
<dbReference type="Gene3D" id="3.30.2290.10">
    <property type="entry name" value="PmbA/TldD superfamily"/>
    <property type="match status" value="1"/>
</dbReference>
<organism evidence="2 3">
    <name type="scientific">Sulfolobus tengchongensis</name>
    <dbReference type="NCBI Taxonomy" id="207809"/>
    <lineage>
        <taxon>Archaea</taxon>
        <taxon>Thermoproteota</taxon>
        <taxon>Thermoprotei</taxon>
        <taxon>Sulfolobales</taxon>
        <taxon>Sulfolobaceae</taxon>
        <taxon>Sulfolobus</taxon>
    </lineage>
</organism>
<gene>
    <name evidence="2" type="ORF">V6M85_11870</name>
</gene>
<evidence type="ECO:0000313" key="2">
    <source>
        <dbReference type="EMBL" id="WWQ60132.1"/>
    </source>
</evidence>
<dbReference type="InterPro" id="IPR045569">
    <property type="entry name" value="Metalloprtase-TldD/E_C"/>
</dbReference>
<dbReference type="GeneID" id="89337477"/>
<dbReference type="GO" id="GO:0005829">
    <property type="term" value="C:cytosol"/>
    <property type="evidence" value="ECO:0007669"/>
    <property type="project" value="TreeGrafter"/>
</dbReference>
<dbReference type="SUPFAM" id="SSF111283">
    <property type="entry name" value="Putative modulator of DNA gyrase, PmbA/TldD"/>
    <property type="match status" value="1"/>
</dbReference>
<dbReference type="Pfam" id="PF19289">
    <property type="entry name" value="PmbA_TldD_3rd"/>
    <property type="match status" value="1"/>
</dbReference>
<evidence type="ECO:0000259" key="1">
    <source>
        <dbReference type="Pfam" id="PF19289"/>
    </source>
</evidence>
<dbReference type="Proteomes" id="UP001432202">
    <property type="component" value="Chromosome"/>
</dbReference>
<keyword evidence="3" id="KW-1185">Reference proteome</keyword>
<dbReference type="InterPro" id="IPR036059">
    <property type="entry name" value="TldD/PmbA_sf"/>
</dbReference>
<dbReference type="PANTHER" id="PTHR43421:SF1">
    <property type="entry name" value="METALLOPROTEASE PMBA"/>
    <property type="match status" value="1"/>
</dbReference>
<dbReference type="RefSeq" id="WP_338600381.1">
    <property type="nucleotide sequence ID" value="NZ_CP146016.1"/>
</dbReference>
<feature type="domain" description="Metalloprotease TldD/E C-terminal" evidence="1">
    <location>
        <begin position="206"/>
        <end position="419"/>
    </location>
</feature>
<dbReference type="InterPro" id="IPR047657">
    <property type="entry name" value="PmbA"/>
</dbReference>
<dbReference type="AlphaFoldDB" id="A0AAX4L097"/>
<dbReference type="InterPro" id="IPR035068">
    <property type="entry name" value="TldD/PmbA_N"/>
</dbReference>
<dbReference type="GO" id="GO:0006508">
    <property type="term" value="P:proteolysis"/>
    <property type="evidence" value="ECO:0007669"/>
    <property type="project" value="InterPro"/>
</dbReference>
<protein>
    <submittedName>
        <fullName evidence="2">TldD/PmbA family protein</fullName>
    </submittedName>
</protein>
<evidence type="ECO:0000313" key="3">
    <source>
        <dbReference type="Proteomes" id="UP001432202"/>
    </source>
</evidence>
<reference evidence="2 3" key="1">
    <citation type="submission" date="2024-02" db="EMBL/GenBank/DDBJ databases">
        <title>STSV induces naive adaptation in Sulfolobus.</title>
        <authorList>
            <person name="Xiang X."/>
            <person name="Song M."/>
        </authorList>
    </citation>
    <scope>NUCLEOTIDE SEQUENCE [LARGE SCALE GENOMIC DNA]</scope>
    <source>
        <strain evidence="2 3">RT2</strain>
    </source>
</reference>
<dbReference type="EMBL" id="CP146016">
    <property type="protein sequence ID" value="WWQ60132.1"/>
    <property type="molecule type" value="Genomic_DNA"/>
</dbReference>
<proteinExistence type="predicted"/>
<dbReference type="PANTHER" id="PTHR43421">
    <property type="entry name" value="METALLOPROTEASE PMBA"/>
    <property type="match status" value="1"/>
</dbReference>
<name>A0AAX4L097_9CREN</name>
<dbReference type="GO" id="GO:0008237">
    <property type="term" value="F:metallopeptidase activity"/>
    <property type="evidence" value="ECO:0007669"/>
    <property type="project" value="InterPro"/>
</dbReference>